<feature type="domain" description="ABC transmembrane type-1" evidence="9">
    <location>
        <begin position="19"/>
        <end position="301"/>
    </location>
</feature>
<proteinExistence type="predicted"/>
<dbReference type="Gene3D" id="3.40.50.300">
    <property type="entry name" value="P-loop containing nucleotide triphosphate hydrolases"/>
    <property type="match status" value="1"/>
</dbReference>
<evidence type="ECO:0000259" key="9">
    <source>
        <dbReference type="PROSITE" id="PS50929"/>
    </source>
</evidence>
<dbReference type="InterPro" id="IPR011527">
    <property type="entry name" value="ABC1_TM_dom"/>
</dbReference>
<comment type="caution">
    <text evidence="10">The sequence shown here is derived from an EMBL/GenBank/DDBJ whole genome shotgun (WGS) entry which is preliminary data.</text>
</comment>
<evidence type="ECO:0000313" key="11">
    <source>
        <dbReference type="Proteomes" id="UP001597285"/>
    </source>
</evidence>
<keyword evidence="3" id="KW-0547">Nucleotide-binding</keyword>
<keyword evidence="4 10" id="KW-0067">ATP-binding</keyword>
<dbReference type="PANTHER" id="PTHR43394:SF1">
    <property type="entry name" value="ATP-BINDING CASSETTE SUB-FAMILY B MEMBER 10, MITOCHONDRIAL"/>
    <property type="match status" value="1"/>
</dbReference>
<evidence type="ECO:0000256" key="3">
    <source>
        <dbReference type="ARBA" id="ARBA00022741"/>
    </source>
</evidence>
<protein>
    <submittedName>
        <fullName evidence="10">ABC transporter ATP-binding protein</fullName>
    </submittedName>
</protein>
<dbReference type="Gene3D" id="1.20.1560.10">
    <property type="entry name" value="ABC transporter type 1, transmembrane domain"/>
    <property type="match status" value="1"/>
</dbReference>
<accession>A0ABW4NLE9</accession>
<evidence type="ECO:0000259" key="8">
    <source>
        <dbReference type="PROSITE" id="PS50893"/>
    </source>
</evidence>
<dbReference type="Pfam" id="PF00005">
    <property type="entry name" value="ABC_tran"/>
    <property type="match status" value="1"/>
</dbReference>
<dbReference type="PROSITE" id="PS50893">
    <property type="entry name" value="ABC_TRANSPORTER_2"/>
    <property type="match status" value="1"/>
</dbReference>
<evidence type="ECO:0000256" key="1">
    <source>
        <dbReference type="ARBA" id="ARBA00004651"/>
    </source>
</evidence>
<dbReference type="SMART" id="SM00382">
    <property type="entry name" value="AAA"/>
    <property type="match status" value="1"/>
</dbReference>
<organism evidence="10 11">
    <name type="scientific">Carnobacterium antarcticum</name>
    <dbReference type="NCBI Taxonomy" id="2126436"/>
    <lineage>
        <taxon>Bacteria</taxon>
        <taxon>Bacillati</taxon>
        <taxon>Bacillota</taxon>
        <taxon>Bacilli</taxon>
        <taxon>Lactobacillales</taxon>
        <taxon>Carnobacteriaceae</taxon>
        <taxon>Carnobacterium</taxon>
    </lineage>
</organism>
<dbReference type="RefSeq" id="WP_058919223.1">
    <property type="nucleotide sequence ID" value="NZ_JBHSQC010000015.1"/>
</dbReference>
<reference evidence="11" key="1">
    <citation type="journal article" date="2019" name="Int. J. Syst. Evol. Microbiol.">
        <title>The Global Catalogue of Microorganisms (GCM) 10K type strain sequencing project: providing services to taxonomists for standard genome sequencing and annotation.</title>
        <authorList>
            <consortium name="The Broad Institute Genomics Platform"/>
            <consortium name="The Broad Institute Genome Sequencing Center for Infectious Disease"/>
            <person name="Wu L."/>
            <person name="Ma J."/>
        </authorList>
    </citation>
    <scope>NUCLEOTIDE SEQUENCE [LARGE SCALE GENOMIC DNA]</scope>
    <source>
        <strain evidence="11">KCTC 42143</strain>
    </source>
</reference>
<feature type="transmembrane region" description="Helical" evidence="7">
    <location>
        <begin position="160"/>
        <end position="178"/>
    </location>
</feature>
<dbReference type="InterPro" id="IPR003593">
    <property type="entry name" value="AAA+_ATPase"/>
</dbReference>
<dbReference type="SUPFAM" id="SSF52540">
    <property type="entry name" value="P-loop containing nucleoside triphosphate hydrolases"/>
    <property type="match status" value="1"/>
</dbReference>
<dbReference type="CDD" id="cd18542">
    <property type="entry name" value="ABC_6TM_YknU_like"/>
    <property type="match status" value="1"/>
</dbReference>
<dbReference type="InterPro" id="IPR017871">
    <property type="entry name" value="ABC_transporter-like_CS"/>
</dbReference>
<evidence type="ECO:0000256" key="6">
    <source>
        <dbReference type="ARBA" id="ARBA00023136"/>
    </source>
</evidence>
<dbReference type="Proteomes" id="UP001597285">
    <property type="component" value="Unassembled WGS sequence"/>
</dbReference>
<feature type="transmembrane region" description="Helical" evidence="7">
    <location>
        <begin position="52"/>
        <end position="72"/>
    </location>
</feature>
<dbReference type="PROSITE" id="PS50929">
    <property type="entry name" value="ABC_TM1F"/>
    <property type="match status" value="1"/>
</dbReference>
<sequence>MGSIKWVWKYIKPNRWKMFFATILVIVVALLNIVSPLIGGMLVDEVIVDQRIGLLIPLLAVMIAASVLRTGLRYVYQIMYERIGQNSIYKIREDMYKKLQELDFTFFNNTRVGDLMARMTGDTDAIRHAISWLSYNVLDNFLLLVSAIVVMGIIEWRLMLALIVVTPFIGILTIMLSNKANPVFYEIRESFSRLNSMVEENIGGNKVVKAFAREDYEIEKFNHFNENYKRRNLESAAVTKAYLPALETLAAFLSVITIGFGGFLVIGGQMSLGDLVAFNGFIWMLNLPMRNVGWYVNDLQRFIASTYKIRELLAAKPMIPLEQRQTTPTIRGIVEFQDVSFHFADDPDTEVLSHISLKAVPGQTIGILGETGSGKSTLVNLISRFFDPTEGRILIDGQDARRINVRELRRHIAIVMQDVFLFSETVKENIAFGTPGAELERIKNMARVADASPFIERMPEQYDTFLGERGSGLSGGQRQRISLARGLMKDPAILILDDTTSAVDMETEVKIHNELQDVMQQKTTFIIANRISSVKRADEIIILSHGKIVERGTHTSLLAAKGAYYKIYLKQLGKTEEEVTSDGTE</sequence>
<dbReference type="InterPro" id="IPR003439">
    <property type="entry name" value="ABC_transporter-like_ATP-bd"/>
</dbReference>
<feature type="domain" description="ABC transporter" evidence="8">
    <location>
        <begin position="334"/>
        <end position="570"/>
    </location>
</feature>
<evidence type="ECO:0000256" key="4">
    <source>
        <dbReference type="ARBA" id="ARBA00022840"/>
    </source>
</evidence>
<name>A0ABW4NLE9_9LACT</name>
<feature type="transmembrane region" description="Helical" evidence="7">
    <location>
        <begin position="249"/>
        <end position="270"/>
    </location>
</feature>
<evidence type="ECO:0000256" key="5">
    <source>
        <dbReference type="ARBA" id="ARBA00022989"/>
    </source>
</evidence>
<dbReference type="GO" id="GO:0005524">
    <property type="term" value="F:ATP binding"/>
    <property type="evidence" value="ECO:0007669"/>
    <property type="project" value="UniProtKB-KW"/>
</dbReference>
<dbReference type="Pfam" id="PF00664">
    <property type="entry name" value="ABC_membrane"/>
    <property type="match status" value="1"/>
</dbReference>
<dbReference type="InterPro" id="IPR027417">
    <property type="entry name" value="P-loop_NTPase"/>
</dbReference>
<dbReference type="PROSITE" id="PS00211">
    <property type="entry name" value="ABC_TRANSPORTER_1"/>
    <property type="match status" value="1"/>
</dbReference>
<dbReference type="PANTHER" id="PTHR43394">
    <property type="entry name" value="ATP-DEPENDENT PERMEASE MDL1, MITOCHONDRIAL"/>
    <property type="match status" value="1"/>
</dbReference>
<feature type="transmembrane region" description="Helical" evidence="7">
    <location>
        <begin position="137"/>
        <end position="154"/>
    </location>
</feature>
<evidence type="ECO:0000256" key="2">
    <source>
        <dbReference type="ARBA" id="ARBA00022692"/>
    </source>
</evidence>
<dbReference type="EMBL" id="JBHUFF010000008">
    <property type="protein sequence ID" value="MFD1798820.1"/>
    <property type="molecule type" value="Genomic_DNA"/>
</dbReference>
<evidence type="ECO:0000313" key="10">
    <source>
        <dbReference type="EMBL" id="MFD1798820.1"/>
    </source>
</evidence>
<dbReference type="SUPFAM" id="SSF90123">
    <property type="entry name" value="ABC transporter transmembrane region"/>
    <property type="match status" value="1"/>
</dbReference>
<comment type="subcellular location">
    <subcellularLocation>
        <location evidence="1">Cell membrane</location>
        <topology evidence="1">Multi-pass membrane protein</topology>
    </subcellularLocation>
</comment>
<dbReference type="InterPro" id="IPR039421">
    <property type="entry name" value="Type_1_exporter"/>
</dbReference>
<evidence type="ECO:0000256" key="7">
    <source>
        <dbReference type="SAM" id="Phobius"/>
    </source>
</evidence>
<keyword evidence="6 7" id="KW-0472">Membrane</keyword>
<gene>
    <name evidence="10" type="ORF">ACFSBK_02960</name>
</gene>
<keyword evidence="2 7" id="KW-0812">Transmembrane</keyword>
<keyword evidence="11" id="KW-1185">Reference proteome</keyword>
<dbReference type="InterPro" id="IPR036640">
    <property type="entry name" value="ABC1_TM_sf"/>
</dbReference>
<keyword evidence="5 7" id="KW-1133">Transmembrane helix</keyword>